<evidence type="ECO:0000313" key="1">
    <source>
        <dbReference type="EMBL" id="CCB87931.1"/>
    </source>
</evidence>
<keyword evidence="2" id="KW-1185">Reference proteome</keyword>
<dbReference type="AlphaFoldDB" id="F8L550"/>
<dbReference type="EMBL" id="FR872582">
    <property type="protein sequence ID" value="CCB87931.1"/>
    <property type="molecule type" value="Genomic_DNA"/>
</dbReference>
<dbReference type="Proteomes" id="UP000000496">
    <property type="component" value="Chromosome gsn.131"/>
</dbReference>
<dbReference type="KEGG" id="sng:SNE_A00530"/>
<proteinExistence type="predicted"/>
<organism evidence="1 2">
    <name type="scientific">Simkania negevensis (strain ATCC VR-1471 / DSM 27360 / Z)</name>
    <dbReference type="NCBI Taxonomy" id="331113"/>
    <lineage>
        <taxon>Bacteria</taxon>
        <taxon>Pseudomonadati</taxon>
        <taxon>Chlamydiota</taxon>
        <taxon>Chlamydiia</taxon>
        <taxon>Parachlamydiales</taxon>
        <taxon>Simkaniaceae</taxon>
        <taxon>Simkania</taxon>
    </lineage>
</organism>
<dbReference type="STRING" id="331113.SNE_A00530"/>
<gene>
    <name evidence="1" type="ordered locus">SNE_A00530</name>
</gene>
<sequence>MDNLTGRFYKGKIFLDISQRVLWLSRQRVQVSGLALQTRRNPKIDLSFPRAIPGFK</sequence>
<name>F8L550_SIMNZ</name>
<accession>F8L550</accession>
<dbReference type="HOGENOM" id="CLU_3011880_0_0_0"/>
<reference evidence="1 2" key="2">
    <citation type="journal article" date="2011" name="Mol. Biol. Evol.">
        <title>Unity in variety--the pan-genome of the Chlamydiae.</title>
        <authorList>
            <person name="Collingro A."/>
            <person name="Tischler P."/>
            <person name="Weinmaier T."/>
            <person name="Penz T."/>
            <person name="Heinz E."/>
            <person name="Brunham R.C."/>
            <person name="Read T.D."/>
            <person name="Bavoil P.M."/>
            <person name="Sachse K."/>
            <person name="Kahane S."/>
            <person name="Friedman M.G."/>
            <person name="Rattei T."/>
            <person name="Myers G.S."/>
            <person name="Horn M."/>
        </authorList>
    </citation>
    <scope>NUCLEOTIDE SEQUENCE [LARGE SCALE GENOMIC DNA]</scope>
    <source>
        <strain evidence="2">ATCC VR-1471 / Z</strain>
    </source>
</reference>
<protein>
    <submittedName>
        <fullName evidence="1">Uncharacterized protein</fullName>
    </submittedName>
</protein>
<reference key="1">
    <citation type="journal article" date="2011" name="Mol. Biol. Evol.">
        <title>Unity in variety -- the pan-genome of the Chlamydiae.</title>
        <authorList>
            <person name="Collingro A."/>
            <person name="Tischler P."/>
            <person name="Weinmaier T."/>
            <person name="Penz T."/>
            <person name="Heinz E."/>
            <person name="Brunham R.C."/>
            <person name="Read T.D."/>
            <person name="Bavoil P.M."/>
            <person name="Sachse K."/>
            <person name="Kahane S."/>
            <person name="Friedman M.G."/>
            <person name="Rattei T."/>
            <person name="Myers G.S.A."/>
            <person name="Horn M."/>
        </authorList>
    </citation>
    <scope>NUCLEOTIDE SEQUENCE</scope>
    <source>
        <strain>Z</strain>
    </source>
</reference>
<evidence type="ECO:0000313" key="2">
    <source>
        <dbReference type="Proteomes" id="UP000000496"/>
    </source>
</evidence>